<organism evidence="4 5">
    <name type="scientific">Parelaphostrongylus tenuis</name>
    <name type="common">Meningeal worm</name>
    <dbReference type="NCBI Taxonomy" id="148309"/>
    <lineage>
        <taxon>Eukaryota</taxon>
        <taxon>Metazoa</taxon>
        <taxon>Ecdysozoa</taxon>
        <taxon>Nematoda</taxon>
        <taxon>Chromadorea</taxon>
        <taxon>Rhabditida</taxon>
        <taxon>Rhabditina</taxon>
        <taxon>Rhabditomorpha</taxon>
        <taxon>Strongyloidea</taxon>
        <taxon>Metastrongylidae</taxon>
        <taxon>Parelaphostrongylus</taxon>
    </lineage>
</organism>
<proteinExistence type="predicted"/>
<keyword evidence="1" id="KW-0547">Nucleotide-binding</keyword>
<evidence type="ECO:0000313" key="4">
    <source>
        <dbReference type="EMBL" id="KAJ1362314.1"/>
    </source>
</evidence>
<gene>
    <name evidence="4" type="ORF">KIN20_021838</name>
</gene>
<dbReference type="InterPro" id="IPR008266">
    <property type="entry name" value="Tyr_kinase_AS"/>
</dbReference>
<dbReference type="Pfam" id="PF07714">
    <property type="entry name" value="PK_Tyr_Ser-Thr"/>
    <property type="match status" value="1"/>
</dbReference>
<dbReference type="PROSITE" id="PS00109">
    <property type="entry name" value="PROTEIN_KINASE_TYR"/>
    <property type="match status" value="1"/>
</dbReference>
<dbReference type="Gene3D" id="1.10.510.10">
    <property type="entry name" value="Transferase(Phosphotransferase) domain 1"/>
    <property type="match status" value="1"/>
</dbReference>
<keyword evidence="5" id="KW-1185">Reference proteome</keyword>
<protein>
    <recommendedName>
        <fullName evidence="3">Protein kinase domain-containing protein</fullName>
    </recommendedName>
</protein>
<accession>A0AAD5N8B7</accession>
<sequence length="204" mass="22772">MVDDETHTSTPISTSFKFPGGALNSFLRTYGHNLTLREKVTMCAGAGSGVEYLHQNECIHRDLAARNCLITEDRVVKISDFGLSRIGTHYTLKTSMKLPVRWLAPESLETFTFSLKTDVFSFGVLAYEIFSNGGEPWDGMTNAEVKAAVTSGRFLNFPGTCPDVLRSFFAMRVFVKDPFERATMSEVNDVCFIRIAIEYVAVQL</sequence>
<dbReference type="EMBL" id="JAHQIW010004423">
    <property type="protein sequence ID" value="KAJ1362314.1"/>
    <property type="molecule type" value="Genomic_DNA"/>
</dbReference>
<evidence type="ECO:0000256" key="2">
    <source>
        <dbReference type="ARBA" id="ARBA00022840"/>
    </source>
</evidence>
<keyword evidence="2" id="KW-0067">ATP-binding</keyword>
<dbReference type="GO" id="GO:0005524">
    <property type="term" value="F:ATP binding"/>
    <property type="evidence" value="ECO:0007669"/>
    <property type="project" value="UniProtKB-KW"/>
</dbReference>
<dbReference type="InterPro" id="IPR001245">
    <property type="entry name" value="Ser-Thr/Tyr_kinase_cat_dom"/>
</dbReference>
<evidence type="ECO:0000259" key="3">
    <source>
        <dbReference type="PROSITE" id="PS50011"/>
    </source>
</evidence>
<comment type="caution">
    <text evidence="4">The sequence shown here is derived from an EMBL/GenBank/DDBJ whole genome shotgun (WGS) entry which is preliminary data.</text>
</comment>
<name>A0AAD5N8B7_PARTN</name>
<dbReference type="PANTHER" id="PTHR24418">
    <property type="entry name" value="TYROSINE-PROTEIN KINASE"/>
    <property type="match status" value="1"/>
</dbReference>
<dbReference type="SUPFAM" id="SSF56112">
    <property type="entry name" value="Protein kinase-like (PK-like)"/>
    <property type="match status" value="1"/>
</dbReference>
<reference evidence="4" key="1">
    <citation type="submission" date="2021-06" db="EMBL/GenBank/DDBJ databases">
        <title>Parelaphostrongylus tenuis whole genome reference sequence.</title>
        <authorList>
            <person name="Garwood T.J."/>
            <person name="Larsen P.A."/>
            <person name="Fountain-Jones N.M."/>
            <person name="Garbe J.R."/>
            <person name="Macchietto M.G."/>
            <person name="Kania S.A."/>
            <person name="Gerhold R.W."/>
            <person name="Richards J.E."/>
            <person name="Wolf T.M."/>
        </authorList>
    </citation>
    <scope>NUCLEOTIDE SEQUENCE</scope>
    <source>
        <strain evidence="4">MNPRO001-30</strain>
        <tissue evidence="4">Meninges</tissue>
    </source>
</reference>
<dbReference type="InterPro" id="IPR011009">
    <property type="entry name" value="Kinase-like_dom_sf"/>
</dbReference>
<dbReference type="PROSITE" id="PS50011">
    <property type="entry name" value="PROTEIN_KINASE_DOM"/>
    <property type="match status" value="1"/>
</dbReference>
<dbReference type="AlphaFoldDB" id="A0AAD5N8B7"/>
<evidence type="ECO:0000313" key="5">
    <source>
        <dbReference type="Proteomes" id="UP001196413"/>
    </source>
</evidence>
<dbReference type="SMART" id="SM00219">
    <property type="entry name" value="TyrKc"/>
    <property type="match status" value="1"/>
</dbReference>
<dbReference type="InterPro" id="IPR000719">
    <property type="entry name" value="Prot_kinase_dom"/>
</dbReference>
<dbReference type="Proteomes" id="UP001196413">
    <property type="component" value="Unassembled WGS sequence"/>
</dbReference>
<dbReference type="InterPro" id="IPR020635">
    <property type="entry name" value="Tyr_kinase_cat_dom"/>
</dbReference>
<dbReference type="InterPro" id="IPR050198">
    <property type="entry name" value="Non-receptor_tyrosine_kinases"/>
</dbReference>
<dbReference type="GO" id="GO:0004713">
    <property type="term" value="F:protein tyrosine kinase activity"/>
    <property type="evidence" value="ECO:0007669"/>
    <property type="project" value="InterPro"/>
</dbReference>
<evidence type="ECO:0000256" key="1">
    <source>
        <dbReference type="ARBA" id="ARBA00022741"/>
    </source>
</evidence>
<feature type="domain" description="Protein kinase" evidence="3">
    <location>
        <begin position="1"/>
        <end position="193"/>
    </location>
</feature>
<dbReference type="PRINTS" id="PR00109">
    <property type="entry name" value="TYRKINASE"/>
</dbReference>